<accession>A0AAU7E7N0</accession>
<dbReference type="RefSeq" id="WP_348518567.1">
    <property type="nucleotide sequence ID" value="NZ_CP155620.1"/>
</dbReference>
<dbReference type="InterPro" id="IPR036709">
    <property type="entry name" value="Autotransporte_beta_dom_sf"/>
</dbReference>
<proteinExistence type="predicted"/>
<sequence>MKNFNNKGLGNKLINTKSISNLNNHTNANIKILHNQGNIDTLANTGTIDTFNNEGNIKNTFTNQGIIANTITNKGTLNIDNTKGKIQKGIINDGGILIIDNHDEITNTKVKNIFGKTANGVHIENKNNGKVNIKGWYFNDEESKSKEERLNNSILVGGDNIKDIKIDKIIVNVKDDKKVYDSNTFFADKDGNIIGDQVNNGENFIDKIANINDIYKLYKIDSGIGGCFSSGCYSATLQTNELSGKTLAKSIIYSSRLRYINISNILRDINGKTFKTDFTQVDEMDKSKKGEPYGNDADLLSELDDIFVKHTSLDDSHLGFLMPYYNYSSVNLGEGLGRLKGNTSGIIGGVQKNLANDNGIFGFYVGYEQANKEQNIQRLEFDDKTYYGGLTYYNVFARSGINEYFISASTRFDYTNTDITKTYTNRITKINSDAKIYGYGADVKIGMNYFNTLNIAMFSPEIGLSYQGMSSKNFTLRHLGDLNEHYNATQVNFFRCNTSFKYQTP</sequence>
<dbReference type="SUPFAM" id="SSF103515">
    <property type="entry name" value="Autotransporter"/>
    <property type="match status" value="1"/>
</dbReference>
<reference evidence="1" key="1">
    <citation type="submission" date="2024-05" db="EMBL/GenBank/DDBJ databases">
        <title>Campylobacter coli isolated from environmental waters in Slovenia.</title>
        <authorList>
            <person name="Zautner A.E."/>
            <person name="Bunk B."/>
            <person name="Riedel T."/>
            <person name="Sproeer C."/>
        </authorList>
    </citation>
    <scope>NUCLEOTIDE SEQUENCE</scope>
    <source>
        <strain evidence="1">CCS1377</strain>
    </source>
</reference>
<organism evidence="1">
    <name type="scientific">Campylobacter sp. CCS1377</name>
    <dbReference type="NCBI Taxonomy" id="3158229"/>
    <lineage>
        <taxon>Bacteria</taxon>
        <taxon>Pseudomonadati</taxon>
        <taxon>Campylobacterota</taxon>
        <taxon>Epsilonproteobacteria</taxon>
        <taxon>Campylobacterales</taxon>
        <taxon>Campylobacteraceae</taxon>
        <taxon>Campylobacter</taxon>
    </lineage>
</organism>
<gene>
    <name evidence="1" type="ORF">AAH949_09095</name>
</gene>
<evidence type="ECO:0008006" key="2">
    <source>
        <dbReference type="Google" id="ProtNLM"/>
    </source>
</evidence>
<protein>
    <recommendedName>
        <fullName evidence="2">Autotransporter domain-containing protein</fullName>
    </recommendedName>
</protein>
<dbReference type="Gene3D" id="2.40.128.130">
    <property type="entry name" value="Autotransporter beta-domain"/>
    <property type="match status" value="1"/>
</dbReference>
<dbReference type="AlphaFoldDB" id="A0AAU7E7N0"/>
<evidence type="ECO:0000313" key="1">
    <source>
        <dbReference type="EMBL" id="XBJ29218.1"/>
    </source>
</evidence>
<name>A0AAU7E7N0_9BACT</name>
<dbReference type="EMBL" id="CP155620">
    <property type="protein sequence ID" value="XBJ29218.1"/>
    <property type="molecule type" value="Genomic_DNA"/>
</dbReference>